<protein>
    <submittedName>
        <fullName evidence="1">Uncharacterized protein</fullName>
    </submittedName>
</protein>
<evidence type="ECO:0000313" key="1">
    <source>
        <dbReference type="EMBL" id="RDX86646.1"/>
    </source>
</evidence>
<keyword evidence="2" id="KW-1185">Reference proteome</keyword>
<dbReference type="Proteomes" id="UP000257109">
    <property type="component" value="Unassembled WGS sequence"/>
</dbReference>
<dbReference type="EMBL" id="QJKJ01006460">
    <property type="protein sequence ID" value="RDX86646.1"/>
    <property type="molecule type" value="Genomic_DNA"/>
</dbReference>
<evidence type="ECO:0000313" key="2">
    <source>
        <dbReference type="Proteomes" id="UP000257109"/>
    </source>
</evidence>
<proteinExistence type="predicted"/>
<sequence>IKHKFIFGICHSITHISFGHTISKSLIFLGWMSLSFCVVESKPNILSMRCPNNKQSYPWKMRAIMYKKTNKWTITKWSGRHTCMNVMISQDHNKLDFKLIYFCILVSYRKSWKAKQNAIAQAFSD</sequence>
<feature type="non-terminal residue" evidence="1">
    <location>
        <position position="1"/>
    </location>
</feature>
<name>A0A371G7W6_MUCPR</name>
<dbReference type="OrthoDB" id="1435097at2759"/>
<accession>A0A371G7W6</accession>
<organism evidence="1 2">
    <name type="scientific">Mucuna pruriens</name>
    <name type="common">Velvet bean</name>
    <name type="synonym">Dolichos pruriens</name>
    <dbReference type="NCBI Taxonomy" id="157652"/>
    <lineage>
        <taxon>Eukaryota</taxon>
        <taxon>Viridiplantae</taxon>
        <taxon>Streptophyta</taxon>
        <taxon>Embryophyta</taxon>
        <taxon>Tracheophyta</taxon>
        <taxon>Spermatophyta</taxon>
        <taxon>Magnoliopsida</taxon>
        <taxon>eudicotyledons</taxon>
        <taxon>Gunneridae</taxon>
        <taxon>Pentapetalae</taxon>
        <taxon>rosids</taxon>
        <taxon>fabids</taxon>
        <taxon>Fabales</taxon>
        <taxon>Fabaceae</taxon>
        <taxon>Papilionoideae</taxon>
        <taxon>50 kb inversion clade</taxon>
        <taxon>NPAAA clade</taxon>
        <taxon>indigoferoid/millettioid clade</taxon>
        <taxon>Phaseoleae</taxon>
        <taxon>Mucuna</taxon>
    </lineage>
</organism>
<dbReference type="AlphaFoldDB" id="A0A371G7W6"/>
<reference evidence="1" key="1">
    <citation type="submission" date="2018-05" db="EMBL/GenBank/DDBJ databases">
        <title>Draft genome of Mucuna pruriens seed.</title>
        <authorList>
            <person name="Nnadi N.E."/>
            <person name="Vos R."/>
            <person name="Hasami M.H."/>
            <person name="Devisetty U.K."/>
            <person name="Aguiy J.C."/>
        </authorList>
    </citation>
    <scope>NUCLEOTIDE SEQUENCE [LARGE SCALE GENOMIC DNA]</scope>
    <source>
        <strain evidence="1">JCA_2017</strain>
    </source>
</reference>
<gene>
    <name evidence="1" type="ORF">CR513_32009</name>
</gene>
<comment type="caution">
    <text evidence="1">The sequence shown here is derived from an EMBL/GenBank/DDBJ whole genome shotgun (WGS) entry which is preliminary data.</text>
</comment>